<dbReference type="InterPro" id="IPR014776">
    <property type="entry name" value="4pyrrole_Mease_sub2"/>
</dbReference>
<dbReference type="InterPro" id="IPR000878">
    <property type="entry name" value="4pyrrol_Mease"/>
</dbReference>
<name>A0A4R6FAR7_9SPHN</name>
<dbReference type="GO" id="GO:0009236">
    <property type="term" value="P:cobalamin biosynthetic process"/>
    <property type="evidence" value="ECO:0007669"/>
    <property type="project" value="UniProtKB-KW"/>
</dbReference>
<sequence length="249" mass="27096">MIDLRLIGIGTGNPDHLTREADKAMRAADVILLPRKRSDTADLIDLRRMLCAGLDGPRIAEFDLPVRATDAPYPDAVEGWHDAIAGAWRTEIIRHLPAGGTLALLIWGDPSLYDSSLRIAARLKRDGMAMRVGVVPGITSLQALTAAHAIPLNRIASPVAITTGRRLRDHGWPSGFDTIAVMLDKGCAFDAIDPAGVEIWWGAYLGMAQQALAAGPLQETGEEIRDRRAALRAEHGWIMDVYLLRRAMA</sequence>
<evidence type="ECO:0000256" key="1">
    <source>
        <dbReference type="ARBA" id="ARBA00004953"/>
    </source>
</evidence>
<dbReference type="InterPro" id="IPR012797">
    <property type="entry name" value="CobF"/>
</dbReference>
<dbReference type="InterPro" id="IPR035996">
    <property type="entry name" value="4pyrrol_Methylase_sf"/>
</dbReference>
<keyword evidence="2" id="KW-0169">Cobalamin biosynthesis</keyword>
<dbReference type="CDD" id="cd11643">
    <property type="entry name" value="Precorrin-6A-synthase"/>
    <property type="match status" value="1"/>
</dbReference>
<evidence type="ECO:0000256" key="6">
    <source>
        <dbReference type="PIRNR" id="PIRNR036525"/>
    </source>
</evidence>
<comment type="pathway">
    <text evidence="1">Cofactor biosynthesis; adenosylcobalamin biosynthesis.</text>
</comment>
<keyword evidence="9" id="KW-1185">Reference proteome</keyword>
<accession>A0A4R6FAR7</accession>
<dbReference type="RefSeq" id="WP_133497095.1">
    <property type="nucleotide sequence ID" value="NZ_BMLU01000021.1"/>
</dbReference>
<dbReference type="GO" id="GO:0032259">
    <property type="term" value="P:methylation"/>
    <property type="evidence" value="ECO:0007669"/>
    <property type="project" value="UniProtKB-KW"/>
</dbReference>
<dbReference type="GO" id="GO:0043819">
    <property type="term" value="F:precorrin-6A synthase (deacetylating) activity"/>
    <property type="evidence" value="ECO:0007669"/>
    <property type="project" value="UniProtKB-EC"/>
</dbReference>
<dbReference type="OrthoDB" id="9787471at2"/>
<dbReference type="PANTHER" id="PTHR43467">
    <property type="entry name" value="COBALT-PRECORRIN-2 C(20)-METHYLTRANSFERASE"/>
    <property type="match status" value="1"/>
</dbReference>
<keyword evidence="3 6" id="KW-0489">Methyltransferase</keyword>
<protein>
    <recommendedName>
        <fullName evidence="6">Precorrin-6A synthase [deacetylating]</fullName>
        <ecNumber evidence="6">2.1.1.152</ecNumber>
    </recommendedName>
</protein>
<dbReference type="Proteomes" id="UP000295493">
    <property type="component" value="Unassembled WGS sequence"/>
</dbReference>
<reference evidence="8 9" key="1">
    <citation type="submission" date="2019-03" db="EMBL/GenBank/DDBJ databases">
        <title>Genomic Encyclopedia of Type Strains, Phase IV (KMG-IV): sequencing the most valuable type-strain genomes for metagenomic binning, comparative biology and taxonomic classification.</title>
        <authorList>
            <person name="Goeker M."/>
        </authorList>
    </citation>
    <scope>NUCLEOTIDE SEQUENCE [LARGE SCALE GENOMIC DNA]</scope>
    <source>
        <strain evidence="8 9">DSM 25059</strain>
    </source>
</reference>
<dbReference type="SUPFAM" id="SSF53790">
    <property type="entry name" value="Tetrapyrrole methylase"/>
    <property type="match status" value="1"/>
</dbReference>
<comment type="caution">
    <text evidence="8">The sequence shown here is derived from an EMBL/GenBank/DDBJ whole genome shotgun (WGS) entry which is preliminary data.</text>
</comment>
<dbReference type="Gene3D" id="3.30.950.10">
    <property type="entry name" value="Methyltransferase, Cobalt-precorrin-4 Transmethylase, Domain 2"/>
    <property type="match status" value="1"/>
</dbReference>
<evidence type="ECO:0000256" key="2">
    <source>
        <dbReference type="ARBA" id="ARBA00022573"/>
    </source>
</evidence>
<dbReference type="InterPro" id="IPR014777">
    <property type="entry name" value="4pyrrole_Mease_sub1"/>
</dbReference>
<keyword evidence="5 6" id="KW-0949">S-adenosyl-L-methionine</keyword>
<evidence type="ECO:0000259" key="7">
    <source>
        <dbReference type="Pfam" id="PF00590"/>
    </source>
</evidence>
<evidence type="ECO:0000256" key="4">
    <source>
        <dbReference type="ARBA" id="ARBA00022679"/>
    </source>
</evidence>
<dbReference type="Gene3D" id="3.40.1010.10">
    <property type="entry name" value="Cobalt-precorrin-4 Transmethylase, Domain 1"/>
    <property type="match status" value="1"/>
</dbReference>
<dbReference type="AlphaFoldDB" id="A0A4R6FAR7"/>
<dbReference type="PANTHER" id="PTHR43467:SF1">
    <property type="entry name" value="PRECORRIN-6A SYNTHASE [DEACETYLATING]"/>
    <property type="match status" value="1"/>
</dbReference>
<organism evidence="8 9">
    <name type="scientific">Stakelama pacifica</name>
    <dbReference type="NCBI Taxonomy" id="517720"/>
    <lineage>
        <taxon>Bacteria</taxon>
        <taxon>Pseudomonadati</taxon>
        <taxon>Pseudomonadota</taxon>
        <taxon>Alphaproteobacteria</taxon>
        <taxon>Sphingomonadales</taxon>
        <taxon>Sphingomonadaceae</taxon>
        <taxon>Stakelama</taxon>
    </lineage>
</organism>
<keyword evidence="4 6" id="KW-0808">Transferase</keyword>
<gene>
    <name evidence="8" type="ORF">EV664_12022</name>
</gene>
<evidence type="ECO:0000313" key="9">
    <source>
        <dbReference type="Proteomes" id="UP000295493"/>
    </source>
</evidence>
<comment type="function">
    <text evidence="6">Catalyzes the methylation of C-1 in precorrin-5 and the subsequent extrusion of acetic acid from the resulting intermediate to form cobalt-precorrin-6A.</text>
</comment>
<dbReference type="NCBIfam" id="TIGR02434">
    <property type="entry name" value="CobF"/>
    <property type="match status" value="1"/>
</dbReference>
<dbReference type="EMBL" id="SNWD01000020">
    <property type="protein sequence ID" value="TDN78087.1"/>
    <property type="molecule type" value="Genomic_DNA"/>
</dbReference>
<feature type="domain" description="Tetrapyrrole methylase" evidence="7">
    <location>
        <begin position="6"/>
        <end position="219"/>
    </location>
</feature>
<proteinExistence type="predicted"/>
<dbReference type="Pfam" id="PF00590">
    <property type="entry name" value="TP_methylase"/>
    <property type="match status" value="1"/>
</dbReference>
<dbReference type="PIRSF" id="PIRSF036525">
    <property type="entry name" value="CobF"/>
    <property type="match status" value="1"/>
</dbReference>
<comment type="catalytic activity">
    <reaction evidence="6">
        <text>precorrin-5 + S-adenosyl-L-methionine + H2O = precorrin-6A + acetate + S-adenosyl-L-homocysteine + 2 H(+)</text>
        <dbReference type="Rhea" id="RHEA:18261"/>
        <dbReference type="ChEBI" id="CHEBI:15377"/>
        <dbReference type="ChEBI" id="CHEBI:15378"/>
        <dbReference type="ChEBI" id="CHEBI:30089"/>
        <dbReference type="ChEBI" id="CHEBI:57856"/>
        <dbReference type="ChEBI" id="CHEBI:59789"/>
        <dbReference type="ChEBI" id="CHEBI:77871"/>
        <dbReference type="ChEBI" id="CHEBI:77872"/>
        <dbReference type="EC" id="2.1.1.152"/>
    </reaction>
</comment>
<evidence type="ECO:0000256" key="3">
    <source>
        <dbReference type="ARBA" id="ARBA00022603"/>
    </source>
</evidence>
<dbReference type="EC" id="2.1.1.152" evidence="6"/>
<evidence type="ECO:0000313" key="8">
    <source>
        <dbReference type="EMBL" id="TDN78087.1"/>
    </source>
</evidence>
<evidence type="ECO:0000256" key="5">
    <source>
        <dbReference type="ARBA" id="ARBA00022691"/>
    </source>
</evidence>